<comment type="subcellular location">
    <subcellularLocation>
        <location evidence="1">Cell inner membrane</location>
        <topology evidence="1">Multi-pass membrane protein</topology>
    </subcellularLocation>
</comment>
<feature type="transmembrane region" description="Helical" evidence="12">
    <location>
        <begin position="197"/>
        <end position="217"/>
    </location>
</feature>
<evidence type="ECO:0000256" key="9">
    <source>
        <dbReference type="ARBA" id="ARBA00023004"/>
    </source>
</evidence>
<evidence type="ECO:0000313" key="15">
    <source>
        <dbReference type="Proteomes" id="UP000244904"/>
    </source>
</evidence>
<keyword evidence="7 12" id="KW-1133">Transmembrane helix</keyword>
<evidence type="ECO:0000256" key="12">
    <source>
        <dbReference type="SAM" id="Phobius"/>
    </source>
</evidence>
<evidence type="ECO:0000256" key="8">
    <source>
        <dbReference type="ARBA" id="ARBA00023002"/>
    </source>
</evidence>
<keyword evidence="8 14" id="KW-0560">Oxidoreductase</keyword>
<evidence type="ECO:0000259" key="13">
    <source>
        <dbReference type="Pfam" id="PF00487"/>
    </source>
</evidence>
<dbReference type="Pfam" id="PF00487">
    <property type="entry name" value="FA_desaturase"/>
    <property type="match status" value="1"/>
</dbReference>
<accession>A0A2R8AQY9</accession>
<gene>
    <name evidence="14" type="primary">alkB2_1</name>
    <name evidence="14" type="ORF">PRI8871_00893</name>
</gene>
<keyword evidence="5 12" id="KW-0812">Transmembrane</keyword>
<dbReference type="RefSeq" id="WP_108884953.1">
    <property type="nucleotide sequence ID" value="NZ_OMOJ01000001.1"/>
</dbReference>
<dbReference type="AlphaFoldDB" id="A0A2R8AQY9"/>
<keyword evidence="9" id="KW-0408">Iron</keyword>
<dbReference type="GO" id="GO:0004497">
    <property type="term" value="F:monooxygenase activity"/>
    <property type="evidence" value="ECO:0007669"/>
    <property type="project" value="UniProtKB-KW"/>
</dbReference>
<evidence type="ECO:0000256" key="7">
    <source>
        <dbReference type="ARBA" id="ARBA00022989"/>
    </source>
</evidence>
<sequence>MIRFATITLSAAVFVLLAALFGGIWPGIALFYITAFSFFMDKLIAATPDAPEGSEFPAGKTLSTVLGLLHFPVFFGGIVALAVPGHLDTVNKILLFIALSLFVGQVSNSNAHELIHRSSRWVRRLGAAVYTSILFGHHTSGHLRVHHVQAATYPDPNSARMGETFYHFLFRAWMGSFCMGREAETKRYGRDLKRHPYTWYVLGGAASVLLAALLAGWQGALWMLATSTYAQVQLLLSDYILHYGLQRKLLENGKFEPVGPRHSWNTPHWFSSAIMLNASRHSDHHAHPTRPYTQLRLDTDTMPILPFPIPAMAVIAFWPKLWFRVMNRRAKAWAA</sequence>
<keyword evidence="10 14" id="KW-0503">Monooxygenase</keyword>
<keyword evidence="11 12" id="KW-0472">Membrane</keyword>
<evidence type="ECO:0000313" key="14">
    <source>
        <dbReference type="EMBL" id="SPF78297.1"/>
    </source>
</evidence>
<keyword evidence="6" id="KW-0479">Metal-binding</keyword>
<dbReference type="OrthoDB" id="4759734at2"/>
<dbReference type="EC" id="1.14.15.3" evidence="14"/>
<keyword evidence="4" id="KW-0997">Cell inner membrane</keyword>
<keyword evidence="15" id="KW-1185">Reference proteome</keyword>
<dbReference type="Proteomes" id="UP000244904">
    <property type="component" value="Unassembled WGS sequence"/>
</dbReference>
<evidence type="ECO:0000256" key="6">
    <source>
        <dbReference type="ARBA" id="ARBA00022723"/>
    </source>
</evidence>
<protein>
    <submittedName>
        <fullName evidence="14">Alkane 1-monooxygenase 2</fullName>
        <ecNumber evidence="14">1.14.15.3</ecNumber>
    </submittedName>
</protein>
<organism evidence="14 15">
    <name type="scientific">Pseudoprimorskyibacter insulae</name>
    <dbReference type="NCBI Taxonomy" id="1695997"/>
    <lineage>
        <taxon>Bacteria</taxon>
        <taxon>Pseudomonadati</taxon>
        <taxon>Pseudomonadota</taxon>
        <taxon>Alphaproteobacteria</taxon>
        <taxon>Rhodobacterales</taxon>
        <taxon>Paracoccaceae</taxon>
        <taxon>Pseudoprimorskyibacter</taxon>
    </lineage>
</organism>
<dbReference type="PANTHER" id="PTHR38674:SF1">
    <property type="entry name" value="ALKANE 1-MONOOXYGENASE 1"/>
    <property type="match status" value="1"/>
</dbReference>
<dbReference type="GO" id="GO:0005886">
    <property type="term" value="C:plasma membrane"/>
    <property type="evidence" value="ECO:0007669"/>
    <property type="project" value="UniProtKB-SubCell"/>
</dbReference>
<dbReference type="PANTHER" id="PTHR38674">
    <property type="entry name" value="ALKANE 1-MONOOXYGENASE 1"/>
    <property type="match status" value="1"/>
</dbReference>
<name>A0A2R8AQY9_9RHOB</name>
<dbReference type="GO" id="GO:0046872">
    <property type="term" value="F:metal ion binding"/>
    <property type="evidence" value="ECO:0007669"/>
    <property type="project" value="UniProtKB-KW"/>
</dbReference>
<feature type="transmembrane region" description="Helical" evidence="12">
    <location>
        <begin position="65"/>
        <end position="87"/>
    </location>
</feature>
<reference evidence="15" key="1">
    <citation type="submission" date="2018-03" db="EMBL/GenBank/DDBJ databases">
        <authorList>
            <person name="Rodrigo-Torres L."/>
            <person name="Arahal R. D."/>
            <person name="Lucena T."/>
        </authorList>
    </citation>
    <scope>NUCLEOTIDE SEQUENCE [LARGE SCALE GENOMIC DNA]</scope>
    <source>
        <strain evidence="15">CECT 8871</strain>
    </source>
</reference>
<keyword evidence="3" id="KW-1003">Cell membrane</keyword>
<dbReference type="InterPro" id="IPR033885">
    <property type="entry name" value="AlkB/XylM"/>
</dbReference>
<proteinExistence type="inferred from homology"/>
<evidence type="ECO:0000256" key="1">
    <source>
        <dbReference type="ARBA" id="ARBA00004429"/>
    </source>
</evidence>
<evidence type="ECO:0000256" key="4">
    <source>
        <dbReference type="ARBA" id="ARBA00022519"/>
    </source>
</evidence>
<evidence type="ECO:0000256" key="2">
    <source>
        <dbReference type="ARBA" id="ARBA00010823"/>
    </source>
</evidence>
<evidence type="ECO:0000256" key="11">
    <source>
        <dbReference type="ARBA" id="ARBA00023136"/>
    </source>
</evidence>
<dbReference type="EMBL" id="OMOJ01000001">
    <property type="protein sequence ID" value="SPF78297.1"/>
    <property type="molecule type" value="Genomic_DNA"/>
</dbReference>
<feature type="transmembrane region" description="Helical" evidence="12">
    <location>
        <begin position="304"/>
        <end position="323"/>
    </location>
</feature>
<dbReference type="InterPro" id="IPR005804">
    <property type="entry name" value="FA_desaturase_dom"/>
</dbReference>
<comment type="similarity">
    <text evidence="2">Belongs to the fatty acid desaturase type 1 family. AlkB subfamily.</text>
</comment>
<evidence type="ECO:0000256" key="10">
    <source>
        <dbReference type="ARBA" id="ARBA00023033"/>
    </source>
</evidence>
<evidence type="ECO:0000256" key="5">
    <source>
        <dbReference type="ARBA" id="ARBA00022692"/>
    </source>
</evidence>
<feature type="domain" description="Fatty acid desaturase" evidence="13">
    <location>
        <begin position="95"/>
        <end position="297"/>
    </location>
</feature>
<evidence type="ECO:0000256" key="3">
    <source>
        <dbReference type="ARBA" id="ARBA00022475"/>
    </source>
</evidence>
<dbReference type="CDD" id="cd03512">
    <property type="entry name" value="Alkane-hydroxylase"/>
    <property type="match status" value="1"/>
</dbReference>
<dbReference type="GO" id="GO:0006629">
    <property type="term" value="P:lipid metabolic process"/>
    <property type="evidence" value="ECO:0007669"/>
    <property type="project" value="InterPro"/>
</dbReference>